<organism evidence="1 2">
    <name type="scientific">Turnera subulata</name>
    <dbReference type="NCBI Taxonomy" id="218843"/>
    <lineage>
        <taxon>Eukaryota</taxon>
        <taxon>Viridiplantae</taxon>
        <taxon>Streptophyta</taxon>
        <taxon>Embryophyta</taxon>
        <taxon>Tracheophyta</taxon>
        <taxon>Spermatophyta</taxon>
        <taxon>Magnoliopsida</taxon>
        <taxon>eudicotyledons</taxon>
        <taxon>Gunneridae</taxon>
        <taxon>Pentapetalae</taxon>
        <taxon>rosids</taxon>
        <taxon>fabids</taxon>
        <taxon>Malpighiales</taxon>
        <taxon>Passifloraceae</taxon>
        <taxon>Turnera</taxon>
    </lineage>
</organism>
<dbReference type="EMBL" id="JAKUCV010006576">
    <property type="protein sequence ID" value="KAJ4826820.1"/>
    <property type="molecule type" value="Genomic_DNA"/>
</dbReference>
<evidence type="ECO:0000313" key="2">
    <source>
        <dbReference type="Proteomes" id="UP001141552"/>
    </source>
</evidence>
<comment type="caution">
    <text evidence="1">The sequence shown here is derived from an EMBL/GenBank/DDBJ whole genome shotgun (WGS) entry which is preliminary data.</text>
</comment>
<reference evidence="1" key="2">
    <citation type="journal article" date="2023" name="Plants (Basel)">
        <title>Annotation of the Turnera subulata (Passifloraceae) Draft Genome Reveals the S-Locus Evolved after the Divergence of Turneroideae from Passifloroideae in a Stepwise Manner.</title>
        <authorList>
            <person name="Henning P.M."/>
            <person name="Roalson E.H."/>
            <person name="Mir W."/>
            <person name="McCubbin A.G."/>
            <person name="Shore J.S."/>
        </authorList>
    </citation>
    <scope>NUCLEOTIDE SEQUENCE</scope>
    <source>
        <strain evidence="1">F60SS</strain>
    </source>
</reference>
<reference evidence="1" key="1">
    <citation type="submission" date="2022-02" db="EMBL/GenBank/DDBJ databases">
        <authorList>
            <person name="Henning P.M."/>
            <person name="McCubbin A.G."/>
            <person name="Shore J.S."/>
        </authorList>
    </citation>
    <scope>NUCLEOTIDE SEQUENCE</scope>
    <source>
        <strain evidence="1">F60SS</strain>
        <tissue evidence="1">Leaves</tissue>
    </source>
</reference>
<evidence type="ECO:0000313" key="1">
    <source>
        <dbReference type="EMBL" id="KAJ4826820.1"/>
    </source>
</evidence>
<gene>
    <name evidence="1" type="ORF">Tsubulata_030704</name>
</gene>
<proteinExistence type="predicted"/>
<name>A0A9Q0F9Q3_9ROSI</name>
<keyword evidence="2" id="KW-1185">Reference proteome</keyword>
<sequence length="130" mass="14741">MLATISSGAEEQEGEEGMVAAKSFKYRSNDLPDQHGRDDYHSASIFKAAIIWLLIPSWFQGDEKDRCMVDEETFPSYASFQSLHLRTCKEPISKVASVQHFIVSGDIFQLVPEDVKSLDMIFAWLRIVPL</sequence>
<protein>
    <submittedName>
        <fullName evidence="1">Uncharacterized protein</fullName>
    </submittedName>
</protein>
<dbReference type="Proteomes" id="UP001141552">
    <property type="component" value="Unassembled WGS sequence"/>
</dbReference>
<dbReference type="AlphaFoldDB" id="A0A9Q0F9Q3"/>
<accession>A0A9Q0F9Q3</accession>